<dbReference type="CDD" id="cd21134">
    <property type="entry name" value="YTH"/>
    <property type="match status" value="1"/>
</dbReference>
<feature type="region of interest" description="Disordered" evidence="1">
    <location>
        <begin position="348"/>
        <end position="390"/>
    </location>
</feature>
<feature type="domain" description="YTH" evidence="2">
    <location>
        <begin position="448"/>
        <end position="586"/>
    </location>
</feature>
<evidence type="ECO:0000313" key="4">
    <source>
        <dbReference type="Proteomes" id="UP001497512"/>
    </source>
</evidence>
<name>A0ABP0UEC1_9BRYO</name>
<feature type="compositionally biased region" description="Polar residues" evidence="1">
    <location>
        <begin position="672"/>
        <end position="683"/>
    </location>
</feature>
<protein>
    <recommendedName>
        <fullName evidence="2">YTH domain-containing protein</fullName>
    </recommendedName>
</protein>
<reference evidence="3" key="1">
    <citation type="submission" date="2024-02" db="EMBL/GenBank/DDBJ databases">
        <authorList>
            <consortium name="ELIXIR-Norway"/>
            <consortium name="Elixir Norway"/>
        </authorList>
    </citation>
    <scope>NUCLEOTIDE SEQUENCE</scope>
</reference>
<feature type="region of interest" description="Disordered" evidence="1">
    <location>
        <begin position="648"/>
        <end position="730"/>
    </location>
</feature>
<keyword evidence="4" id="KW-1185">Reference proteome</keyword>
<dbReference type="InterPro" id="IPR007275">
    <property type="entry name" value="YTH_domain"/>
</dbReference>
<dbReference type="Proteomes" id="UP001497512">
    <property type="component" value="Chromosome 3"/>
</dbReference>
<feature type="compositionally biased region" description="Gly residues" evidence="1">
    <location>
        <begin position="374"/>
        <end position="384"/>
    </location>
</feature>
<gene>
    <name evidence="3" type="ORF">CSSPTR1EN2_LOCUS14563</name>
</gene>
<dbReference type="InterPro" id="IPR045168">
    <property type="entry name" value="YTH_prot"/>
</dbReference>
<feature type="region of interest" description="Disordered" evidence="1">
    <location>
        <begin position="737"/>
        <end position="756"/>
    </location>
</feature>
<dbReference type="Pfam" id="PF04146">
    <property type="entry name" value="YTH"/>
    <property type="match status" value="1"/>
</dbReference>
<evidence type="ECO:0000313" key="3">
    <source>
        <dbReference type="EMBL" id="CAK9219494.1"/>
    </source>
</evidence>
<evidence type="ECO:0000256" key="1">
    <source>
        <dbReference type="SAM" id="MobiDB-lite"/>
    </source>
</evidence>
<dbReference type="PANTHER" id="PTHR12357">
    <property type="entry name" value="YTH YT521-B HOMOLOGY DOMAIN-CONTAINING"/>
    <property type="match status" value="1"/>
</dbReference>
<dbReference type="PANTHER" id="PTHR12357:SF89">
    <property type="entry name" value="YTH DOMAIN-CONTAINING FAMILY PROTEIN"/>
    <property type="match status" value="1"/>
</dbReference>
<organism evidence="3 4">
    <name type="scientific">Sphagnum troendelagicum</name>
    <dbReference type="NCBI Taxonomy" id="128251"/>
    <lineage>
        <taxon>Eukaryota</taxon>
        <taxon>Viridiplantae</taxon>
        <taxon>Streptophyta</taxon>
        <taxon>Embryophyta</taxon>
        <taxon>Bryophyta</taxon>
        <taxon>Sphagnophytina</taxon>
        <taxon>Sphagnopsida</taxon>
        <taxon>Sphagnales</taxon>
        <taxon>Sphagnaceae</taxon>
        <taxon>Sphagnum</taxon>
    </lineage>
</organism>
<feature type="compositionally biased region" description="Basic and acidic residues" evidence="1">
    <location>
        <begin position="711"/>
        <end position="730"/>
    </location>
</feature>
<evidence type="ECO:0000259" key="2">
    <source>
        <dbReference type="PROSITE" id="PS50882"/>
    </source>
</evidence>
<sequence length="756" mass="80769">MAAVAQPTEQVSDELLQTDLPKKAADDDADSEAPPSQDANSLYISGNAAASSGPCDIAAINNGAPEGSQETAGVYYTYTSSQGYYEYGPGGFESGMTGEWDEYTCYVGADGMELSPGVYSENGSMFLAPGYGYTSQPTYTPYPPVMPVPTIGADGQFYGPQTFQYPKQVYQQPLSPGGQYIASPSAMGAGEVTTPGAIEPGPPGVDGSNGALANGNKGPRPGFPAVTIIPSHASYGRGVLPMAFHPPGPQDVRYEGLRAGAPSWVDVSKVSEGPQQPVIPASMPPIVSQPLRPITALQIHVQTPQQLQTPPTLGSPNPACGTLARGYLPAAGLRNGPFVLGRAGHAVGSPGVESKSAGRGGWIGVDKGKHRGRGGGPSSNGNGGLDFLNEQNRGPRTIRIRNQLPTPGVLQHTRGQGAISSGNSEALEAIASKEQYNQPDFITNYESAKFFVIKSYSEDDVHKSIKYNVWASTPVGNKRLDAAFKDASGKAVGGCPVFLFFSVNASGQFCGVAEMTGPVDFTQSVEYWQQDKWNGRFTVKWHIIKDIPNCQFRHIILENNDNKPVTNSRDTQEVRFEQGIEMLSIFKGFPSKTSILDDFQFYENRQQALQEKRARQHAQQQQEQLWQGGVCNVGIGSNEACIEETLPQLEQEEPSKIPAADTNVGRKVSEPSEANSCSSTPSIDGSKDSYDSSAMLGSAIDKRSPTSRVELNGDRDEKVTRKGDSQPETEKIVEMVESVQDLSISSTGGVVEDTKS</sequence>
<dbReference type="PROSITE" id="PS50882">
    <property type="entry name" value="YTH"/>
    <property type="match status" value="1"/>
</dbReference>
<accession>A0ABP0UEC1</accession>
<proteinExistence type="predicted"/>
<feature type="region of interest" description="Disordered" evidence="1">
    <location>
        <begin position="1"/>
        <end position="42"/>
    </location>
</feature>
<dbReference type="Gene3D" id="3.10.590.10">
    <property type="entry name" value="ph1033 like domains"/>
    <property type="match status" value="1"/>
</dbReference>
<dbReference type="EMBL" id="OZ019895">
    <property type="protein sequence ID" value="CAK9219494.1"/>
    <property type="molecule type" value="Genomic_DNA"/>
</dbReference>